<evidence type="ECO:0000313" key="6">
    <source>
        <dbReference type="EnsemblPlants" id="OGLUM11G15720.1"/>
    </source>
</evidence>
<dbReference type="HOGENOM" id="CLU_2127493_0_0_1"/>
<dbReference type="InterPro" id="IPR013083">
    <property type="entry name" value="Znf_RING/FYVE/PHD"/>
</dbReference>
<dbReference type="AlphaFoldDB" id="A0A0E0BJY4"/>
<evidence type="ECO:0000313" key="7">
    <source>
        <dbReference type="Proteomes" id="UP000026961"/>
    </source>
</evidence>
<dbReference type="GO" id="GO:0008270">
    <property type="term" value="F:zinc ion binding"/>
    <property type="evidence" value="ECO:0007669"/>
    <property type="project" value="UniProtKB-KW"/>
</dbReference>
<reference evidence="6" key="1">
    <citation type="submission" date="2015-04" db="UniProtKB">
        <authorList>
            <consortium name="EnsemblPlants"/>
        </authorList>
    </citation>
    <scope>IDENTIFICATION</scope>
</reference>
<dbReference type="STRING" id="40148.A0A0E0BJY4"/>
<evidence type="ECO:0000256" key="3">
    <source>
        <dbReference type="ARBA" id="ARBA00022833"/>
    </source>
</evidence>
<keyword evidence="1" id="KW-0479">Metal-binding</keyword>
<keyword evidence="2 4" id="KW-0863">Zinc-finger</keyword>
<name>A0A0E0BJY4_9ORYZ</name>
<dbReference type="InterPro" id="IPR001841">
    <property type="entry name" value="Znf_RING"/>
</dbReference>
<dbReference type="PANTHER" id="PTHR42647:SF68">
    <property type="entry name" value="OS11G0542100 PROTEIN"/>
    <property type="match status" value="1"/>
</dbReference>
<keyword evidence="3" id="KW-0862">Zinc</keyword>
<dbReference type="Gene3D" id="3.30.40.10">
    <property type="entry name" value="Zinc/RING finger domain, C3HC4 (zinc finger)"/>
    <property type="match status" value="1"/>
</dbReference>
<organism evidence="6">
    <name type="scientific">Oryza glumipatula</name>
    <dbReference type="NCBI Taxonomy" id="40148"/>
    <lineage>
        <taxon>Eukaryota</taxon>
        <taxon>Viridiplantae</taxon>
        <taxon>Streptophyta</taxon>
        <taxon>Embryophyta</taxon>
        <taxon>Tracheophyta</taxon>
        <taxon>Spermatophyta</taxon>
        <taxon>Magnoliopsida</taxon>
        <taxon>Liliopsida</taxon>
        <taxon>Poales</taxon>
        <taxon>Poaceae</taxon>
        <taxon>BOP clade</taxon>
        <taxon>Oryzoideae</taxon>
        <taxon>Oryzeae</taxon>
        <taxon>Oryzinae</taxon>
        <taxon>Oryza</taxon>
    </lineage>
</organism>
<dbReference type="PROSITE" id="PS50089">
    <property type="entry name" value="ZF_RING_2"/>
    <property type="match status" value="1"/>
</dbReference>
<evidence type="ECO:0000256" key="4">
    <source>
        <dbReference type="PROSITE-ProRule" id="PRU00175"/>
    </source>
</evidence>
<evidence type="ECO:0000259" key="5">
    <source>
        <dbReference type="PROSITE" id="PS50089"/>
    </source>
</evidence>
<accession>A0A0E0BJY4</accession>
<dbReference type="eggNOG" id="KOG1100">
    <property type="taxonomic scope" value="Eukaryota"/>
</dbReference>
<sequence length="127" mass="12947">MDRTNEAVAAGLRATLDNLLLRAAAAPPCAPVEGCGESDGPNTADDDAQSCCFETTATKTNTRRGGGGGVGGGRWGCKACGEREAAVLLLPCRHLCLCRACEARAEACPVCLAVKKVSVVARSPADV</sequence>
<evidence type="ECO:0000256" key="1">
    <source>
        <dbReference type="ARBA" id="ARBA00022723"/>
    </source>
</evidence>
<dbReference type="Pfam" id="PF13920">
    <property type="entry name" value="zf-C3HC4_3"/>
    <property type="match status" value="1"/>
</dbReference>
<dbReference type="GO" id="GO:0004842">
    <property type="term" value="F:ubiquitin-protein transferase activity"/>
    <property type="evidence" value="ECO:0007669"/>
    <property type="project" value="TreeGrafter"/>
</dbReference>
<reference evidence="6" key="2">
    <citation type="submission" date="2018-05" db="EMBL/GenBank/DDBJ databases">
        <title>OgluRS3 (Oryza glumaepatula Reference Sequence Version 3).</title>
        <authorList>
            <person name="Zhang J."/>
            <person name="Kudrna D."/>
            <person name="Lee S."/>
            <person name="Talag J."/>
            <person name="Welchert J."/>
            <person name="Wing R.A."/>
        </authorList>
    </citation>
    <scope>NUCLEOTIDE SEQUENCE [LARGE SCALE GENOMIC DNA]</scope>
</reference>
<evidence type="ECO:0000256" key="2">
    <source>
        <dbReference type="ARBA" id="ARBA00022771"/>
    </source>
</evidence>
<feature type="domain" description="RING-type" evidence="5">
    <location>
        <begin position="77"/>
        <end position="111"/>
    </location>
</feature>
<dbReference type="EnsemblPlants" id="OGLUM11G15720.1">
    <property type="protein sequence ID" value="OGLUM11G15720.1"/>
    <property type="gene ID" value="OGLUM11G15720"/>
</dbReference>
<dbReference type="PANTHER" id="PTHR42647">
    <property type="entry name" value="SBP (S-RIBONUCLEASE BINDING PROTEIN) FAMILY PROTEIN"/>
    <property type="match status" value="1"/>
</dbReference>
<dbReference type="Proteomes" id="UP000026961">
    <property type="component" value="Chromosome 11"/>
</dbReference>
<keyword evidence="7" id="KW-1185">Reference proteome</keyword>
<protein>
    <recommendedName>
        <fullName evidence="5">RING-type domain-containing protein</fullName>
    </recommendedName>
</protein>
<dbReference type="Gramene" id="OGLUM11G15720.1">
    <property type="protein sequence ID" value="OGLUM11G15720.1"/>
    <property type="gene ID" value="OGLUM11G15720"/>
</dbReference>
<proteinExistence type="predicted"/>